<dbReference type="SUPFAM" id="SSF55874">
    <property type="entry name" value="ATPase domain of HSP90 chaperone/DNA topoisomerase II/histidine kinase"/>
    <property type="match status" value="1"/>
</dbReference>
<dbReference type="InterPro" id="IPR050428">
    <property type="entry name" value="TCS_sensor_his_kinase"/>
</dbReference>
<evidence type="ECO:0000256" key="5">
    <source>
        <dbReference type="ARBA" id="ARBA00022679"/>
    </source>
</evidence>
<keyword evidence="9" id="KW-0067">ATP-binding</keyword>
<comment type="catalytic activity">
    <reaction evidence="1">
        <text>ATP + protein L-histidine = ADP + protein N-phospho-L-histidine.</text>
        <dbReference type="EC" id="2.7.13.3"/>
    </reaction>
</comment>
<evidence type="ECO:0000256" key="9">
    <source>
        <dbReference type="ARBA" id="ARBA00022840"/>
    </source>
</evidence>
<comment type="caution">
    <text evidence="15">The sequence shown here is derived from an EMBL/GenBank/DDBJ whole genome shotgun (WGS) entry which is preliminary data.</text>
</comment>
<evidence type="ECO:0000256" key="11">
    <source>
        <dbReference type="ARBA" id="ARBA00023012"/>
    </source>
</evidence>
<keyword evidence="5" id="KW-0808">Transferase</keyword>
<dbReference type="EMBL" id="JAJNCT010000030">
    <property type="protein sequence ID" value="MCD2167544.1"/>
    <property type="molecule type" value="Genomic_DNA"/>
</dbReference>
<gene>
    <name evidence="15" type="ORF">LPW39_20710</name>
</gene>
<evidence type="ECO:0000313" key="16">
    <source>
        <dbReference type="Proteomes" id="UP001199260"/>
    </source>
</evidence>
<dbReference type="AlphaFoldDB" id="A0AAW4Y0T9"/>
<keyword evidence="4" id="KW-0597">Phosphoprotein</keyword>
<dbReference type="Proteomes" id="UP001199260">
    <property type="component" value="Unassembled WGS sequence"/>
</dbReference>
<sequence>MNLAAKPPRLPQLRTRLLVWILGALVVVWASFVYWAYQTGIEEADELTDGHLAGVAALVLNIPYSAQIPAGLPTERVPLPGLHAHDYQQSMSLQVWTADGDLVLNVGSAPRLHFADGRSGFFDAQLGPKHEVWRTFTQWNTEHTRKVAVLVNLQERDDLADDIAGQMILPGLWLLPVVTLVLGLTIRAGLKPLTQLSSDVEQLEPEQGQRLSTGHNWQEFRAVTLAFNSLLDRNDEAMERERTLANQVAHELRTPLASISLHAQSLQGGLDPAQQAQAVQRLHADALRAGHVLNQILALARSNRVALTEQAAPVDLAQLARSMVAEYAQAAWRRGSSVAVEMPEQLWVKGHAVLLEVALRNLVENALRHTPEGTQIEVQGGIDGGQCWLQVCDDGGRLKEKAAPEPVDSLQLGHQIVQRIMALHGGAFGQPEALAPYTTCYRLSMPLAQMA</sequence>
<dbReference type="Pfam" id="PF00512">
    <property type="entry name" value="HisKA"/>
    <property type="match status" value="1"/>
</dbReference>
<feature type="domain" description="Histidine kinase" evidence="13">
    <location>
        <begin position="247"/>
        <end position="449"/>
    </location>
</feature>
<evidence type="ECO:0000256" key="12">
    <source>
        <dbReference type="SAM" id="Phobius"/>
    </source>
</evidence>
<dbReference type="InterPro" id="IPR036097">
    <property type="entry name" value="HisK_dim/P_sf"/>
</dbReference>
<keyword evidence="16" id="KW-1185">Reference proteome</keyword>
<dbReference type="EC" id="2.7.13.3" evidence="3"/>
<evidence type="ECO:0000256" key="6">
    <source>
        <dbReference type="ARBA" id="ARBA00022692"/>
    </source>
</evidence>
<keyword evidence="6 12" id="KW-0812">Transmembrane</keyword>
<dbReference type="CDD" id="cd00082">
    <property type="entry name" value="HisKA"/>
    <property type="match status" value="1"/>
</dbReference>
<dbReference type="SMART" id="SM00388">
    <property type="entry name" value="HisKA"/>
    <property type="match status" value="1"/>
</dbReference>
<dbReference type="SMART" id="SM00387">
    <property type="entry name" value="HATPase_c"/>
    <property type="match status" value="1"/>
</dbReference>
<evidence type="ECO:0000256" key="1">
    <source>
        <dbReference type="ARBA" id="ARBA00000085"/>
    </source>
</evidence>
<evidence type="ECO:0000259" key="14">
    <source>
        <dbReference type="PROSITE" id="PS50885"/>
    </source>
</evidence>
<dbReference type="PROSITE" id="PS50885">
    <property type="entry name" value="HAMP"/>
    <property type="match status" value="1"/>
</dbReference>
<keyword evidence="11" id="KW-0902">Two-component regulatory system</keyword>
<keyword evidence="7" id="KW-0547">Nucleotide-binding</keyword>
<comment type="subcellular location">
    <subcellularLocation>
        <location evidence="2">Membrane</location>
        <topology evidence="2">Multi-pass membrane protein</topology>
    </subcellularLocation>
</comment>
<keyword evidence="10 12" id="KW-1133">Transmembrane helix</keyword>
<proteinExistence type="predicted"/>
<dbReference type="GO" id="GO:0000155">
    <property type="term" value="F:phosphorelay sensor kinase activity"/>
    <property type="evidence" value="ECO:0007669"/>
    <property type="project" value="InterPro"/>
</dbReference>
<keyword evidence="8 15" id="KW-0418">Kinase</keyword>
<dbReference type="GO" id="GO:0005524">
    <property type="term" value="F:ATP binding"/>
    <property type="evidence" value="ECO:0007669"/>
    <property type="project" value="UniProtKB-KW"/>
</dbReference>
<evidence type="ECO:0000256" key="7">
    <source>
        <dbReference type="ARBA" id="ARBA00022741"/>
    </source>
</evidence>
<evidence type="ECO:0000259" key="13">
    <source>
        <dbReference type="PROSITE" id="PS50109"/>
    </source>
</evidence>
<feature type="transmembrane region" description="Helical" evidence="12">
    <location>
        <begin position="17"/>
        <end position="37"/>
    </location>
</feature>
<evidence type="ECO:0000256" key="2">
    <source>
        <dbReference type="ARBA" id="ARBA00004141"/>
    </source>
</evidence>
<dbReference type="InterPro" id="IPR003660">
    <property type="entry name" value="HAMP_dom"/>
</dbReference>
<dbReference type="InterPro" id="IPR003594">
    <property type="entry name" value="HATPase_dom"/>
</dbReference>
<name>A0AAW4Y0T9_9BURK</name>
<dbReference type="PANTHER" id="PTHR45436">
    <property type="entry name" value="SENSOR HISTIDINE KINASE YKOH"/>
    <property type="match status" value="1"/>
</dbReference>
<evidence type="ECO:0000256" key="3">
    <source>
        <dbReference type="ARBA" id="ARBA00012438"/>
    </source>
</evidence>
<dbReference type="InterPro" id="IPR005467">
    <property type="entry name" value="His_kinase_dom"/>
</dbReference>
<reference evidence="15 16" key="1">
    <citation type="submission" date="2021-11" db="EMBL/GenBank/DDBJ databases">
        <title>Genome sequence.</title>
        <authorList>
            <person name="Sun Q."/>
        </authorList>
    </citation>
    <scope>NUCLEOTIDE SEQUENCE [LARGE SCALE GENOMIC DNA]</scope>
    <source>
        <strain evidence="15 16">KCTC 12005</strain>
    </source>
</reference>
<dbReference type="SUPFAM" id="SSF47384">
    <property type="entry name" value="Homodimeric domain of signal transducing histidine kinase"/>
    <property type="match status" value="1"/>
</dbReference>
<evidence type="ECO:0000313" key="15">
    <source>
        <dbReference type="EMBL" id="MCD2167544.1"/>
    </source>
</evidence>
<dbReference type="InterPro" id="IPR003661">
    <property type="entry name" value="HisK_dim/P_dom"/>
</dbReference>
<protein>
    <recommendedName>
        <fullName evidence="3">histidine kinase</fullName>
        <ecNumber evidence="3">2.7.13.3</ecNumber>
    </recommendedName>
</protein>
<organism evidence="15 16">
    <name type="scientific">Comamonas koreensis</name>
    <dbReference type="NCBI Taxonomy" id="160825"/>
    <lineage>
        <taxon>Bacteria</taxon>
        <taxon>Pseudomonadati</taxon>
        <taxon>Pseudomonadota</taxon>
        <taxon>Betaproteobacteria</taxon>
        <taxon>Burkholderiales</taxon>
        <taxon>Comamonadaceae</taxon>
        <taxon>Comamonas</taxon>
    </lineage>
</organism>
<dbReference type="InterPro" id="IPR036890">
    <property type="entry name" value="HATPase_C_sf"/>
</dbReference>
<evidence type="ECO:0000256" key="8">
    <source>
        <dbReference type="ARBA" id="ARBA00022777"/>
    </source>
</evidence>
<feature type="domain" description="HAMP" evidence="14">
    <location>
        <begin position="187"/>
        <end position="239"/>
    </location>
</feature>
<dbReference type="Gene3D" id="3.30.565.10">
    <property type="entry name" value="Histidine kinase-like ATPase, C-terminal domain"/>
    <property type="match status" value="1"/>
</dbReference>
<dbReference type="GO" id="GO:0005886">
    <property type="term" value="C:plasma membrane"/>
    <property type="evidence" value="ECO:0007669"/>
    <property type="project" value="TreeGrafter"/>
</dbReference>
<keyword evidence="12" id="KW-0472">Membrane</keyword>
<accession>A0AAW4Y0T9</accession>
<dbReference type="PROSITE" id="PS50109">
    <property type="entry name" value="HIS_KIN"/>
    <property type="match status" value="1"/>
</dbReference>
<evidence type="ECO:0000256" key="4">
    <source>
        <dbReference type="ARBA" id="ARBA00022553"/>
    </source>
</evidence>
<evidence type="ECO:0000256" key="10">
    <source>
        <dbReference type="ARBA" id="ARBA00022989"/>
    </source>
</evidence>
<dbReference type="Gene3D" id="1.10.287.130">
    <property type="match status" value="1"/>
</dbReference>
<dbReference type="PANTHER" id="PTHR45436:SF14">
    <property type="entry name" value="SENSOR PROTEIN QSEC"/>
    <property type="match status" value="1"/>
</dbReference>
<dbReference type="Pfam" id="PF02518">
    <property type="entry name" value="HATPase_c"/>
    <property type="match status" value="1"/>
</dbReference>